<evidence type="ECO:0000256" key="3">
    <source>
        <dbReference type="ARBA" id="ARBA00022553"/>
    </source>
</evidence>
<reference evidence="11" key="1">
    <citation type="submission" date="2023-07" db="EMBL/GenBank/DDBJ databases">
        <authorList>
            <person name="Aktuganov G."/>
            <person name="Boyko T."/>
            <person name="Delegan Y."/>
            <person name="Galimzianova N."/>
            <person name="Gilvanova E."/>
            <person name="Korobov V."/>
            <person name="Kuzmina L."/>
            <person name="Melentiev A."/>
            <person name="Milman P."/>
            <person name="Ryabova A."/>
            <person name="Stupak E."/>
            <person name="Yasakov T."/>
            <person name="Zharikova N."/>
            <person name="Zhurenko E."/>
        </authorList>
    </citation>
    <scope>NUCLEOTIDE SEQUENCE</scope>
    <source>
        <strain evidence="11">IB-739</strain>
    </source>
</reference>
<gene>
    <name evidence="11" type="ORF">Q3C12_08995</name>
</gene>
<evidence type="ECO:0000259" key="9">
    <source>
        <dbReference type="PROSITE" id="PS01124"/>
    </source>
</evidence>
<dbReference type="Gene3D" id="1.10.10.60">
    <property type="entry name" value="Homeodomain-like"/>
    <property type="match status" value="2"/>
</dbReference>
<dbReference type="InterPro" id="IPR051552">
    <property type="entry name" value="HptR"/>
</dbReference>
<keyword evidence="3 8" id="KW-0597">Phosphoprotein</keyword>
<dbReference type="InterPro" id="IPR009057">
    <property type="entry name" value="Homeodomain-like_sf"/>
</dbReference>
<feature type="modified residue" description="4-aspartylphosphate" evidence="8">
    <location>
        <position position="55"/>
    </location>
</feature>
<evidence type="ECO:0000256" key="2">
    <source>
        <dbReference type="ARBA" id="ARBA00022490"/>
    </source>
</evidence>
<dbReference type="PRINTS" id="PR00032">
    <property type="entry name" value="HTHARAC"/>
</dbReference>
<dbReference type="PANTHER" id="PTHR42713:SF3">
    <property type="entry name" value="TRANSCRIPTIONAL REGULATORY PROTEIN HPTR"/>
    <property type="match status" value="1"/>
</dbReference>
<sequence>MLRIMIADDEERIRLGLEKIIQKESEDYEIVGSYANGLELLNALPGKEVDMIITDIQMPAMDGLELIDKLRERKPGVPCVILSGYSEFEYARKALKFGVVDYLLKPVNKQELFALLRRLHGETERRRFEGRARQTDWIRAKLEGREVEPAGEMPEPPWEGEAACLVIRGEEPIEEGALRARIAEVAGAAFLEAIPITGHMMCLLVAADFRSYPQGTADLATRLALSCTTGQKGCLSVGIGPVVRGPHQWSEAFREALRASHYAMYGTGRVLTAMVEEIPAASLHGQFAKLEKELKPFLEILDESGIREVLQKFVLRLAELRPEKRQLLELFEQTVFLLRQDIPEFVEVIEDHYGGSLKMESLIENAMRFEQIGTQWIRSITELLRGCRERRSSRENRVIGQVKKILAEGFQRDIDLQSLAAEVYLTPNYLSKLFKAETGQTLTEFMIGIRIQKAKELLKEHAELKTYEIGERVGYPDPAYFNKIFKKTVGFTPKEYRDIVR</sequence>
<dbReference type="InterPro" id="IPR011006">
    <property type="entry name" value="CheY-like_superfamily"/>
</dbReference>
<evidence type="ECO:0000313" key="11">
    <source>
        <dbReference type="EMBL" id="MDO3677139.1"/>
    </source>
</evidence>
<feature type="domain" description="Response regulatory" evidence="10">
    <location>
        <begin position="3"/>
        <end position="120"/>
    </location>
</feature>
<dbReference type="SUPFAM" id="SSF46689">
    <property type="entry name" value="Homeodomain-like"/>
    <property type="match status" value="2"/>
</dbReference>
<dbReference type="SMART" id="SM00448">
    <property type="entry name" value="REC"/>
    <property type="match status" value="1"/>
</dbReference>
<proteinExistence type="predicted"/>
<accession>A0ABT8V6R6</accession>
<dbReference type="Pfam" id="PF00072">
    <property type="entry name" value="Response_reg"/>
    <property type="match status" value="1"/>
</dbReference>
<dbReference type="Proteomes" id="UP001168883">
    <property type="component" value="Unassembled WGS sequence"/>
</dbReference>
<feature type="domain" description="HTH araC/xylS-type" evidence="9">
    <location>
        <begin position="400"/>
        <end position="499"/>
    </location>
</feature>
<dbReference type="PANTHER" id="PTHR42713">
    <property type="entry name" value="HISTIDINE KINASE-RELATED"/>
    <property type="match status" value="1"/>
</dbReference>
<keyword evidence="6" id="KW-0238">DNA-binding</keyword>
<name>A0ABT8V6R6_9BACL</name>
<evidence type="ECO:0000313" key="12">
    <source>
        <dbReference type="Proteomes" id="UP001168883"/>
    </source>
</evidence>
<evidence type="ECO:0000259" key="10">
    <source>
        <dbReference type="PROSITE" id="PS50110"/>
    </source>
</evidence>
<evidence type="ECO:0000256" key="7">
    <source>
        <dbReference type="ARBA" id="ARBA00023163"/>
    </source>
</evidence>
<dbReference type="InterPro" id="IPR001789">
    <property type="entry name" value="Sig_transdc_resp-reg_receiver"/>
</dbReference>
<keyword evidence="2" id="KW-0963">Cytoplasm</keyword>
<evidence type="ECO:0000256" key="4">
    <source>
        <dbReference type="ARBA" id="ARBA00023012"/>
    </source>
</evidence>
<evidence type="ECO:0000256" key="5">
    <source>
        <dbReference type="ARBA" id="ARBA00023015"/>
    </source>
</evidence>
<protein>
    <submittedName>
        <fullName evidence="11">Response regulator</fullName>
    </submittedName>
</protein>
<evidence type="ECO:0000256" key="6">
    <source>
        <dbReference type="ARBA" id="ARBA00023125"/>
    </source>
</evidence>
<keyword evidence="12" id="KW-1185">Reference proteome</keyword>
<dbReference type="PROSITE" id="PS01124">
    <property type="entry name" value="HTH_ARAC_FAMILY_2"/>
    <property type="match status" value="1"/>
</dbReference>
<dbReference type="Pfam" id="PF17853">
    <property type="entry name" value="GGDEF_2"/>
    <property type="match status" value="1"/>
</dbReference>
<dbReference type="SUPFAM" id="SSF52172">
    <property type="entry name" value="CheY-like"/>
    <property type="match status" value="1"/>
</dbReference>
<evidence type="ECO:0000256" key="8">
    <source>
        <dbReference type="PROSITE-ProRule" id="PRU00169"/>
    </source>
</evidence>
<organism evidence="11 12">
    <name type="scientific">Paenibacillus ehimensis</name>
    <dbReference type="NCBI Taxonomy" id="79264"/>
    <lineage>
        <taxon>Bacteria</taxon>
        <taxon>Bacillati</taxon>
        <taxon>Bacillota</taxon>
        <taxon>Bacilli</taxon>
        <taxon>Bacillales</taxon>
        <taxon>Paenibacillaceae</taxon>
        <taxon>Paenibacillus</taxon>
    </lineage>
</organism>
<dbReference type="CDD" id="cd17536">
    <property type="entry name" value="REC_YesN-like"/>
    <property type="match status" value="1"/>
</dbReference>
<dbReference type="InterPro" id="IPR018060">
    <property type="entry name" value="HTH_AraC"/>
</dbReference>
<dbReference type="Pfam" id="PF12833">
    <property type="entry name" value="HTH_18"/>
    <property type="match status" value="1"/>
</dbReference>
<dbReference type="InterPro" id="IPR020449">
    <property type="entry name" value="Tscrpt_reg_AraC-type_HTH"/>
</dbReference>
<keyword evidence="4" id="KW-0902">Two-component regulatory system</keyword>
<dbReference type="SMART" id="SM00342">
    <property type="entry name" value="HTH_ARAC"/>
    <property type="match status" value="1"/>
</dbReference>
<evidence type="ECO:0000256" key="1">
    <source>
        <dbReference type="ARBA" id="ARBA00004496"/>
    </source>
</evidence>
<dbReference type="Gene3D" id="3.40.50.2300">
    <property type="match status" value="1"/>
</dbReference>
<keyword evidence="5" id="KW-0805">Transcription regulation</keyword>
<dbReference type="InterPro" id="IPR041522">
    <property type="entry name" value="CdaR_GGDEF"/>
</dbReference>
<dbReference type="PROSITE" id="PS50110">
    <property type="entry name" value="RESPONSE_REGULATORY"/>
    <property type="match status" value="1"/>
</dbReference>
<comment type="subcellular location">
    <subcellularLocation>
        <location evidence="1">Cytoplasm</location>
    </subcellularLocation>
</comment>
<comment type="caution">
    <text evidence="11">The sequence shown here is derived from an EMBL/GenBank/DDBJ whole genome shotgun (WGS) entry which is preliminary data.</text>
</comment>
<keyword evidence="7" id="KW-0804">Transcription</keyword>
<dbReference type="EMBL" id="JAUMKJ010000009">
    <property type="protein sequence ID" value="MDO3677139.1"/>
    <property type="molecule type" value="Genomic_DNA"/>
</dbReference>
<dbReference type="RefSeq" id="WP_302878008.1">
    <property type="nucleotide sequence ID" value="NZ_JAUMKJ010000009.1"/>
</dbReference>